<gene>
    <name evidence="2" type="ORF">EGW08_021745</name>
</gene>
<feature type="region of interest" description="Disordered" evidence="1">
    <location>
        <begin position="176"/>
        <end position="207"/>
    </location>
</feature>
<dbReference type="AlphaFoldDB" id="A0A433SMR2"/>
<evidence type="ECO:0000313" key="3">
    <source>
        <dbReference type="Proteomes" id="UP000271974"/>
    </source>
</evidence>
<accession>A0A433SMR2</accession>
<dbReference type="OrthoDB" id="6538197at2759"/>
<reference evidence="2 3" key="1">
    <citation type="submission" date="2019-01" db="EMBL/GenBank/DDBJ databases">
        <title>A draft genome assembly of the solar-powered sea slug Elysia chlorotica.</title>
        <authorList>
            <person name="Cai H."/>
            <person name="Li Q."/>
            <person name="Fang X."/>
            <person name="Li J."/>
            <person name="Curtis N.E."/>
            <person name="Altenburger A."/>
            <person name="Shibata T."/>
            <person name="Feng M."/>
            <person name="Maeda T."/>
            <person name="Schwartz J.A."/>
            <person name="Shigenobu S."/>
            <person name="Lundholm N."/>
            <person name="Nishiyama T."/>
            <person name="Yang H."/>
            <person name="Hasebe M."/>
            <person name="Li S."/>
            <person name="Pierce S.K."/>
            <person name="Wang J."/>
        </authorList>
    </citation>
    <scope>NUCLEOTIDE SEQUENCE [LARGE SCALE GENOMIC DNA]</scope>
    <source>
        <strain evidence="2">EC2010</strain>
        <tissue evidence="2">Whole organism of an adult</tissue>
    </source>
</reference>
<organism evidence="2 3">
    <name type="scientific">Elysia chlorotica</name>
    <name type="common">Eastern emerald elysia</name>
    <name type="synonym">Sea slug</name>
    <dbReference type="NCBI Taxonomy" id="188477"/>
    <lineage>
        <taxon>Eukaryota</taxon>
        <taxon>Metazoa</taxon>
        <taxon>Spiralia</taxon>
        <taxon>Lophotrochozoa</taxon>
        <taxon>Mollusca</taxon>
        <taxon>Gastropoda</taxon>
        <taxon>Heterobranchia</taxon>
        <taxon>Euthyneura</taxon>
        <taxon>Panpulmonata</taxon>
        <taxon>Sacoglossa</taxon>
        <taxon>Placobranchoidea</taxon>
        <taxon>Plakobranchidae</taxon>
        <taxon>Elysia</taxon>
    </lineage>
</organism>
<protein>
    <submittedName>
        <fullName evidence="2">Uncharacterized protein</fullName>
    </submittedName>
</protein>
<dbReference type="Proteomes" id="UP000271974">
    <property type="component" value="Unassembled WGS sequence"/>
</dbReference>
<name>A0A433SMR2_ELYCH</name>
<sequence>MSHSQPRPMPSVYFPPTPDKTIELYNVPTTLQGHWTTNILQPLEERMADALDITSRDEENCEMAKVTFMTSPAGITSVSAPMTGNLSPPPEVKFEFKDESLPMRVQVEPDIQSGGVVKGLPNFLELGVSDTYTPEEILVNKELVCGGEVRMKEERSFALPIFIDMTQFICPSAKNNAQQDQIDSSQDPVCTSQESGSPSYFPSLPQSNQQATFVPQQYSETEQMQSDFELGQTLEISDGSYCNQDQYSTNSKYNTFTPQANDETPYLEENNCAEPTDIKGCPLPVSTAYSNAVKTILNDVLLTCNTFKCSVRDPYTGTIPESPEPQQAVETRHAQVARVEIQVIEQADSLPLPDLPEEDLPDLFEIGSM</sequence>
<keyword evidence="3" id="KW-1185">Reference proteome</keyword>
<comment type="caution">
    <text evidence="2">The sequence shown here is derived from an EMBL/GenBank/DDBJ whole genome shotgun (WGS) entry which is preliminary data.</text>
</comment>
<evidence type="ECO:0000256" key="1">
    <source>
        <dbReference type="SAM" id="MobiDB-lite"/>
    </source>
</evidence>
<evidence type="ECO:0000313" key="2">
    <source>
        <dbReference type="EMBL" id="RUS70492.1"/>
    </source>
</evidence>
<proteinExistence type="predicted"/>
<dbReference type="EMBL" id="RQTK01001395">
    <property type="protein sequence ID" value="RUS70492.1"/>
    <property type="molecule type" value="Genomic_DNA"/>
</dbReference>